<dbReference type="SUPFAM" id="SSF52029">
    <property type="entry name" value="GroEL apical domain-like"/>
    <property type="match status" value="1"/>
</dbReference>
<dbReference type="AlphaFoldDB" id="A0A8H4W8K3"/>
<dbReference type="InterPro" id="IPR027410">
    <property type="entry name" value="TCP-1-like_intermed_sf"/>
</dbReference>
<dbReference type="InterPro" id="IPR020904">
    <property type="entry name" value="Sc_DH/Rdtase_CS"/>
</dbReference>
<dbReference type="SUPFAM" id="SSF48592">
    <property type="entry name" value="GroEL equatorial domain-like"/>
    <property type="match status" value="1"/>
</dbReference>
<dbReference type="InterPro" id="IPR002347">
    <property type="entry name" value="SDR_fam"/>
</dbReference>
<evidence type="ECO:0000256" key="6">
    <source>
        <dbReference type="ARBA" id="ARBA00022741"/>
    </source>
</evidence>
<dbReference type="Gene3D" id="3.50.7.10">
    <property type="entry name" value="GroEL"/>
    <property type="match status" value="1"/>
</dbReference>
<dbReference type="NCBIfam" id="TIGR02344">
    <property type="entry name" value="chap_CCT_gamma"/>
    <property type="match status" value="1"/>
</dbReference>
<dbReference type="GO" id="GO:0051082">
    <property type="term" value="F:unfolded protein binding"/>
    <property type="evidence" value="ECO:0007669"/>
    <property type="project" value="InterPro"/>
</dbReference>
<dbReference type="InterPro" id="IPR057326">
    <property type="entry name" value="KR_dom"/>
</dbReference>
<comment type="similarity">
    <text evidence="2 10">Belongs to the TCP-1 chaperonin family.</text>
</comment>
<dbReference type="InterPro" id="IPR017998">
    <property type="entry name" value="Chaperone_TCP-1"/>
</dbReference>
<dbReference type="Gene3D" id="3.30.260.10">
    <property type="entry name" value="TCP-1-like chaperonin intermediate domain"/>
    <property type="match status" value="1"/>
</dbReference>
<dbReference type="InterPro" id="IPR036291">
    <property type="entry name" value="NAD(P)-bd_dom_sf"/>
</dbReference>
<dbReference type="EMBL" id="JAAMPI010000110">
    <property type="protein sequence ID" value="KAF4635595.1"/>
    <property type="molecule type" value="Genomic_DNA"/>
</dbReference>
<dbReference type="SUPFAM" id="SSF51735">
    <property type="entry name" value="NAD(P)-binding Rossmann-fold domains"/>
    <property type="match status" value="1"/>
</dbReference>
<dbReference type="InterPro" id="IPR027409">
    <property type="entry name" value="GroEL-like_apical_dom_sf"/>
</dbReference>
<dbReference type="PROSITE" id="PS00751">
    <property type="entry name" value="TCP1_2"/>
    <property type="match status" value="1"/>
</dbReference>
<dbReference type="Proteomes" id="UP000566819">
    <property type="component" value="Unassembled WGS sequence"/>
</dbReference>
<dbReference type="Pfam" id="PF00118">
    <property type="entry name" value="Cpn60_TCP1"/>
    <property type="match status" value="1"/>
</dbReference>
<dbReference type="OrthoDB" id="10248520at2759"/>
<feature type="domain" description="Ketoreductase" evidence="13">
    <location>
        <begin position="90"/>
        <end position="267"/>
    </location>
</feature>
<comment type="caution">
    <text evidence="14">The sequence shown here is derived from an EMBL/GenBank/DDBJ whole genome shotgun (WGS) entry which is preliminary data.</text>
</comment>
<evidence type="ECO:0000256" key="9">
    <source>
        <dbReference type="ARBA" id="ARBA00023186"/>
    </source>
</evidence>
<dbReference type="InterPro" id="IPR002423">
    <property type="entry name" value="Cpn60/GroEL/TCP-1"/>
</dbReference>
<dbReference type="PROSITE" id="PS00061">
    <property type="entry name" value="ADH_SHORT"/>
    <property type="match status" value="1"/>
</dbReference>
<dbReference type="PROSITE" id="PS00750">
    <property type="entry name" value="TCP1_1"/>
    <property type="match status" value="1"/>
</dbReference>
<dbReference type="GO" id="GO:0005524">
    <property type="term" value="F:ATP binding"/>
    <property type="evidence" value="ECO:0007669"/>
    <property type="project" value="UniProtKB-KW"/>
</dbReference>
<evidence type="ECO:0000256" key="2">
    <source>
        <dbReference type="ARBA" id="ARBA00008020"/>
    </source>
</evidence>
<sequence>MSYQPRSHDLPWAAPLSVDLLLKVLNVTFLHPFVAWMLPLCMRAQAMKWTHPAIQIAIGYASLLTALFFINVLNRQIAYSKPRKVDFSEEVIVITGGASGLGLLIAEVYGMRGATVAVLDVMDLESGEARGVAVYKCDVGDKDQVAKAALEIERDLGTPTILINNAAIVNGKPLLELSLDEIEQTVHVNLLSHFYTLKSFLPGMARAGHGTIVTVSSVIGQIGAAHLSDYAASKAAITAMHKSLAAELKSTPNIKTILVSPGQLTTPLFNGVRTPSSFFAPALEPVDVAKEVIATIDGGSSAELAMPLQSQELRSSPASRTQKLTQTSVADIIRSCLGPKAMLKMLLDPMGGIVLTNDGHAILREIEVSHPAAKSMIELSRTQDEEVGDGTTTVIILAGEILAQALPQLERNIHPVVIISAFKRALKDALKIVDEISLPVDIDDDQAMYQLISSSIGTKFVSRWSELMCNLALKAVRTVTFDVGGGKKEVDIKRYARVEKIPGGEIEDSRVLDGVMLNKDITHPKMRRRIENPRIILLDCTLEYKKGESQTNIEISKEEDWNKILMIEEEQVKLMCDAILALKPDLVITEKGVSDLAQHYLMKGNVTALRRVRKTDNNRVARATGATVVNRVDDLQESDVGTQCGLFEIEKIGDEYFTFLTKCKSPKACTILLRGPSKDILNEIDRNLADAMAVARNVMFHPRLSPGGGATEMAVAVRLGQLAKSIEGVQQWPYKAVAEAMEVIPRTLIQNAGNSPVRVLTELRAKHAEGGSSWGIDGDVGKLVDMKEYGVWEPEAVKLQSIKTAIESACLLLRVDDICSAKAARQAGGGGAPGGEE</sequence>
<feature type="transmembrane region" description="Helical" evidence="12">
    <location>
        <begin position="53"/>
        <end position="73"/>
    </location>
</feature>
<dbReference type="CDD" id="cd03337">
    <property type="entry name" value="TCP1_gamma"/>
    <property type="match status" value="1"/>
</dbReference>
<reference evidence="14 15" key="1">
    <citation type="submission" date="2020-03" db="EMBL/GenBank/DDBJ databases">
        <title>Draft Genome Sequence of Cudoniella acicularis.</title>
        <authorList>
            <person name="Buettner E."/>
            <person name="Kellner H."/>
        </authorList>
    </citation>
    <scope>NUCLEOTIDE SEQUENCE [LARGE SCALE GENOMIC DNA]</scope>
    <source>
        <strain evidence="14 15">DSM 108380</strain>
    </source>
</reference>
<keyword evidence="7 10" id="KW-0067">ATP-binding</keyword>
<dbReference type="SMART" id="SM00822">
    <property type="entry name" value="PKS_KR"/>
    <property type="match status" value="1"/>
</dbReference>
<evidence type="ECO:0000256" key="7">
    <source>
        <dbReference type="ARBA" id="ARBA00022840"/>
    </source>
</evidence>
<comment type="subunit">
    <text evidence="3">Heterooligomeric complex of about 850 to 900 kDa that forms two stacked rings, 12 to 16 nm in diameter.</text>
</comment>
<dbReference type="InterPro" id="IPR027413">
    <property type="entry name" value="GROEL-like_equatorial_sf"/>
</dbReference>
<keyword evidence="12" id="KW-0472">Membrane</keyword>
<evidence type="ECO:0000256" key="5">
    <source>
        <dbReference type="ARBA" id="ARBA00022490"/>
    </source>
</evidence>
<keyword evidence="12" id="KW-1133">Transmembrane helix</keyword>
<evidence type="ECO:0000256" key="1">
    <source>
        <dbReference type="ARBA" id="ARBA00004496"/>
    </source>
</evidence>
<dbReference type="GO" id="GO:0005832">
    <property type="term" value="C:chaperonin-containing T-complex"/>
    <property type="evidence" value="ECO:0007669"/>
    <property type="project" value="UniProtKB-ARBA"/>
</dbReference>
<evidence type="ECO:0000259" key="13">
    <source>
        <dbReference type="SMART" id="SM00822"/>
    </source>
</evidence>
<dbReference type="InterPro" id="IPR054827">
    <property type="entry name" value="thermosome_alpha"/>
</dbReference>
<gene>
    <name evidence="14" type="ORF">G7Y89_g2507</name>
</gene>
<evidence type="ECO:0000256" key="8">
    <source>
        <dbReference type="ARBA" id="ARBA00022857"/>
    </source>
</evidence>
<dbReference type="FunFam" id="3.30.260.10:FF:000023">
    <property type="entry name" value="T-complex protein 1 subunit gamma"/>
    <property type="match status" value="1"/>
</dbReference>
<evidence type="ECO:0000256" key="10">
    <source>
        <dbReference type="RuleBase" id="RU004187"/>
    </source>
</evidence>
<dbReference type="InterPro" id="IPR002194">
    <property type="entry name" value="Chaperonin_TCP-1_CS"/>
</dbReference>
<evidence type="ECO:0000256" key="12">
    <source>
        <dbReference type="SAM" id="Phobius"/>
    </source>
</evidence>
<dbReference type="InterPro" id="IPR012719">
    <property type="entry name" value="Chap_CCT_gamma"/>
</dbReference>
<dbReference type="NCBIfam" id="NF041083">
    <property type="entry name" value="thermosome_beta"/>
    <property type="match status" value="1"/>
</dbReference>
<dbReference type="CDD" id="cd05339">
    <property type="entry name" value="17beta-HSDXI-like_SDR_c"/>
    <property type="match status" value="1"/>
</dbReference>
<comment type="subcellular location">
    <subcellularLocation>
        <location evidence="1">Cytoplasm</location>
    </subcellularLocation>
</comment>
<dbReference type="Gene3D" id="1.10.560.10">
    <property type="entry name" value="GroEL-like equatorial domain"/>
    <property type="match status" value="1"/>
</dbReference>
<dbReference type="SUPFAM" id="SSF54849">
    <property type="entry name" value="GroEL-intermediate domain like"/>
    <property type="match status" value="1"/>
</dbReference>
<keyword evidence="15" id="KW-1185">Reference proteome</keyword>
<dbReference type="InterPro" id="IPR053374">
    <property type="entry name" value="TCP-1_chaperonin"/>
</dbReference>
<evidence type="ECO:0000256" key="4">
    <source>
        <dbReference type="ARBA" id="ARBA00017187"/>
    </source>
</evidence>
<name>A0A8H4W8K3_9HELO</name>
<evidence type="ECO:0000256" key="3">
    <source>
        <dbReference type="ARBA" id="ARBA00011531"/>
    </source>
</evidence>
<keyword evidence="9 10" id="KW-0143">Chaperone</keyword>
<dbReference type="PROSITE" id="PS00995">
    <property type="entry name" value="TCP1_3"/>
    <property type="match status" value="1"/>
</dbReference>
<dbReference type="FunFam" id="3.50.7.10:FF:000005">
    <property type="entry name" value="T-complex protein 1 subunit gamma"/>
    <property type="match status" value="1"/>
</dbReference>
<dbReference type="PANTHER" id="PTHR11353">
    <property type="entry name" value="CHAPERONIN"/>
    <property type="match status" value="1"/>
</dbReference>
<dbReference type="Gene3D" id="3.40.50.720">
    <property type="entry name" value="NAD(P)-binding Rossmann-like Domain"/>
    <property type="match status" value="1"/>
</dbReference>
<dbReference type="NCBIfam" id="NF041082">
    <property type="entry name" value="thermosome_alpha"/>
    <property type="match status" value="1"/>
</dbReference>
<organism evidence="14 15">
    <name type="scientific">Cudoniella acicularis</name>
    <dbReference type="NCBI Taxonomy" id="354080"/>
    <lineage>
        <taxon>Eukaryota</taxon>
        <taxon>Fungi</taxon>
        <taxon>Dikarya</taxon>
        <taxon>Ascomycota</taxon>
        <taxon>Pezizomycotina</taxon>
        <taxon>Leotiomycetes</taxon>
        <taxon>Helotiales</taxon>
        <taxon>Tricladiaceae</taxon>
        <taxon>Cudoniella</taxon>
    </lineage>
</organism>
<dbReference type="PRINTS" id="PR00304">
    <property type="entry name" value="TCOMPLEXTCP1"/>
</dbReference>
<evidence type="ECO:0000313" key="15">
    <source>
        <dbReference type="Proteomes" id="UP000566819"/>
    </source>
</evidence>
<evidence type="ECO:0000313" key="14">
    <source>
        <dbReference type="EMBL" id="KAF4635595.1"/>
    </source>
</evidence>
<dbReference type="GO" id="GO:0140662">
    <property type="term" value="F:ATP-dependent protein folding chaperone"/>
    <property type="evidence" value="ECO:0007669"/>
    <property type="project" value="InterPro"/>
</dbReference>
<keyword evidence="6 10" id="KW-0547">Nucleotide-binding</keyword>
<protein>
    <recommendedName>
        <fullName evidence="4 11">T-complex protein 1 subunit gamma</fullName>
    </recommendedName>
</protein>
<evidence type="ECO:0000256" key="11">
    <source>
        <dbReference type="RuleBase" id="RU004191"/>
    </source>
</evidence>
<keyword evidence="8" id="KW-0521">NADP</keyword>
<proteinExistence type="inferred from homology"/>
<dbReference type="FunFam" id="1.10.560.10:FF:000085">
    <property type="entry name" value="T-complex protein 1 subunit gamma"/>
    <property type="match status" value="1"/>
</dbReference>
<accession>A0A8H4W8K3</accession>
<keyword evidence="12" id="KW-0812">Transmembrane</keyword>
<feature type="transmembrane region" description="Helical" evidence="12">
    <location>
        <begin position="20"/>
        <end position="41"/>
    </location>
</feature>
<dbReference type="GO" id="GO:0016887">
    <property type="term" value="F:ATP hydrolysis activity"/>
    <property type="evidence" value="ECO:0007669"/>
    <property type="project" value="InterPro"/>
</dbReference>
<keyword evidence="5" id="KW-0963">Cytoplasm</keyword>
<dbReference type="Pfam" id="PF00106">
    <property type="entry name" value="adh_short"/>
    <property type="match status" value="1"/>
</dbReference>